<keyword evidence="2" id="KW-0732">Signal</keyword>
<gene>
    <name evidence="3" type="ORF">QJV27_01100</name>
</gene>
<comment type="caution">
    <text evidence="3">The sequence shown here is derived from an EMBL/GenBank/DDBJ whole genome shotgun (WGS) entry which is preliminary data.</text>
</comment>
<dbReference type="RefSeq" id="WP_281447149.1">
    <property type="nucleotide sequence ID" value="NZ_JASBAO010000001.1"/>
</dbReference>
<keyword evidence="4" id="KW-1185">Reference proteome</keyword>
<organism evidence="3 4">
    <name type="scientific">Commensalibacter oyaizuii</name>
    <dbReference type="NCBI Taxonomy" id="3043873"/>
    <lineage>
        <taxon>Bacteria</taxon>
        <taxon>Pseudomonadati</taxon>
        <taxon>Pseudomonadota</taxon>
        <taxon>Alphaproteobacteria</taxon>
        <taxon>Acetobacterales</taxon>
        <taxon>Acetobacteraceae</taxon>
    </lineage>
</organism>
<dbReference type="Proteomes" id="UP001431634">
    <property type="component" value="Unassembled WGS sequence"/>
</dbReference>
<evidence type="ECO:0000313" key="3">
    <source>
        <dbReference type="EMBL" id="MDI2089986.1"/>
    </source>
</evidence>
<feature type="compositionally biased region" description="Basic and acidic residues" evidence="1">
    <location>
        <begin position="79"/>
        <end position="101"/>
    </location>
</feature>
<name>A0ABT6PYQ0_9PROT</name>
<feature type="chain" id="PRO_5046626786" evidence="2">
    <location>
        <begin position="21"/>
        <end position="129"/>
    </location>
</feature>
<proteinExistence type="predicted"/>
<protein>
    <submittedName>
        <fullName evidence="3">Uncharacterized protein</fullName>
    </submittedName>
</protein>
<evidence type="ECO:0000256" key="1">
    <source>
        <dbReference type="SAM" id="MobiDB-lite"/>
    </source>
</evidence>
<feature type="compositionally biased region" description="Basic residues" evidence="1">
    <location>
        <begin position="102"/>
        <end position="123"/>
    </location>
</feature>
<sequence>MKKISTIFLVSFAFASAAYAGDPGRAVQEISKQRDIADYNCKNNLPNRYAAEGFCRKRDALQTKLDRMGQNQSSNDSYHNQRYDRDHDRDRDRDRYNNRSHDNKKRYNRNNNRHHHSHHNNHNNRYDRR</sequence>
<feature type="region of interest" description="Disordered" evidence="1">
    <location>
        <begin position="63"/>
        <end position="129"/>
    </location>
</feature>
<dbReference type="EMBL" id="JASBAO010000001">
    <property type="protein sequence ID" value="MDI2089986.1"/>
    <property type="molecule type" value="Genomic_DNA"/>
</dbReference>
<evidence type="ECO:0000313" key="4">
    <source>
        <dbReference type="Proteomes" id="UP001431634"/>
    </source>
</evidence>
<reference evidence="3" key="1">
    <citation type="submission" date="2023-05" db="EMBL/GenBank/DDBJ databases">
        <title>Whole genome sequence of Commensalibacter sp.</title>
        <authorList>
            <person name="Charoenyingcharoen P."/>
            <person name="Yukphan P."/>
        </authorList>
    </citation>
    <scope>NUCLEOTIDE SEQUENCE</scope>
    <source>
        <strain evidence="3">TBRC 16381</strain>
    </source>
</reference>
<accession>A0ABT6PYQ0</accession>
<evidence type="ECO:0000256" key="2">
    <source>
        <dbReference type="SAM" id="SignalP"/>
    </source>
</evidence>
<feature type="signal peptide" evidence="2">
    <location>
        <begin position="1"/>
        <end position="20"/>
    </location>
</feature>